<comment type="caution">
    <text evidence="3">The sequence shown here is derived from an EMBL/GenBank/DDBJ whole genome shotgun (WGS) entry which is preliminary data.</text>
</comment>
<keyword evidence="1" id="KW-0175">Coiled coil</keyword>
<evidence type="ECO:0000313" key="4">
    <source>
        <dbReference type="Proteomes" id="UP000693738"/>
    </source>
</evidence>
<evidence type="ECO:0000313" key="3">
    <source>
        <dbReference type="EMBL" id="CAG7554327.1"/>
    </source>
</evidence>
<protein>
    <submittedName>
        <fullName evidence="3">Uncharacterized protein</fullName>
    </submittedName>
</protein>
<name>A0A8J2IEJ4_FUSEQ</name>
<evidence type="ECO:0000256" key="1">
    <source>
        <dbReference type="SAM" id="Coils"/>
    </source>
</evidence>
<feature type="region of interest" description="Disordered" evidence="2">
    <location>
        <begin position="75"/>
        <end position="106"/>
    </location>
</feature>
<feature type="compositionally biased region" description="Low complexity" evidence="2">
    <location>
        <begin position="86"/>
        <end position="106"/>
    </location>
</feature>
<accession>A0A8J2IEJ4</accession>
<organism evidence="3 4">
    <name type="scientific">Fusarium equiseti</name>
    <name type="common">Fusarium scirpi</name>
    <dbReference type="NCBI Taxonomy" id="61235"/>
    <lineage>
        <taxon>Eukaryota</taxon>
        <taxon>Fungi</taxon>
        <taxon>Dikarya</taxon>
        <taxon>Ascomycota</taxon>
        <taxon>Pezizomycotina</taxon>
        <taxon>Sordariomycetes</taxon>
        <taxon>Hypocreomycetidae</taxon>
        <taxon>Hypocreales</taxon>
        <taxon>Nectriaceae</taxon>
        <taxon>Fusarium</taxon>
        <taxon>Fusarium incarnatum-equiseti species complex</taxon>
    </lineage>
</organism>
<dbReference type="AlphaFoldDB" id="A0A8J2IEJ4"/>
<dbReference type="EMBL" id="CAJSTJ010000008">
    <property type="protein sequence ID" value="CAG7554327.1"/>
    <property type="molecule type" value="Genomic_DNA"/>
</dbReference>
<sequence length="165" mass="17978">MSALDSAVQEAGRLEVQLENSQRRLQATRNRLQAIQQELEITETQLKIDEQQVNADLHMLEAARAHVRLEELRLSADTAPNRGDEASTPAATTTAEATATTEATAPTEWVDGNGLLKRLFQEHGADHVTFEITAVNGEGIPAHLPRAPENAPEQVIATVQANLFP</sequence>
<feature type="coiled-coil region" evidence="1">
    <location>
        <begin position="4"/>
        <end position="52"/>
    </location>
</feature>
<reference evidence="3" key="1">
    <citation type="submission" date="2021-05" db="EMBL/GenBank/DDBJ databases">
        <authorList>
            <person name="Khan N."/>
        </authorList>
    </citation>
    <scope>NUCLEOTIDE SEQUENCE</scope>
</reference>
<gene>
    <name evidence="3" type="ORF">FEQUK3_LOCUS41</name>
</gene>
<evidence type="ECO:0000256" key="2">
    <source>
        <dbReference type="SAM" id="MobiDB-lite"/>
    </source>
</evidence>
<proteinExistence type="predicted"/>
<dbReference type="Proteomes" id="UP000693738">
    <property type="component" value="Unassembled WGS sequence"/>
</dbReference>